<name>K3ZTT3_SETIT</name>
<evidence type="ECO:0000259" key="1">
    <source>
        <dbReference type="Pfam" id="PF00646"/>
    </source>
</evidence>
<dbReference type="Gramene" id="KQL22211">
    <property type="protein sequence ID" value="KQL22211"/>
    <property type="gene ID" value="SETIT_030013mg"/>
</dbReference>
<dbReference type="Gene3D" id="1.20.1280.50">
    <property type="match status" value="1"/>
</dbReference>
<dbReference type="EMBL" id="CM003529">
    <property type="protein sequence ID" value="RCV09219.1"/>
    <property type="molecule type" value="Genomic_DNA"/>
</dbReference>
<dbReference type="Proteomes" id="UP000004995">
    <property type="component" value="Unassembled WGS sequence"/>
</dbReference>
<dbReference type="InterPro" id="IPR036047">
    <property type="entry name" value="F-box-like_dom_sf"/>
</dbReference>
<evidence type="ECO:0000259" key="2">
    <source>
        <dbReference type="Pfam" id="PF23635"/>
    </source>
</evidence>
<sequence>MAPPPSPQPPELMEELVEEILLRFPPHEPALLVRAALVCKHWCRLISGPGFRRRFRELHRTPPMLGFHYRGISDDGRNVGRFVPTAAFRSPRAESRSWRALGARHGRNVGRFVPTAAFRSPRAAESRSWRALDARHGRVLLRCPGEPFGTDIVLAVWDPITDEKRKLPLLPRNRSRWGAAILCSAAGACDHLDCHRGPFLLVFVGSNLGGTCICTYSSDAAAWSQAISTPGTGDCVDPLMRSALIGNALYFGLVKKTEALRYDLESRQMSWVQLPPTYHNFELRVLTTTEDDGLGLVTAHSNKIYMWSRKAGPPNTGWTQDRVIELERLLPIDAVLASPDVVGFAEGIGVIFVTANNVLFTIDLKTCKVKKVCEGRGIRGVVPYMSFYTPALGAACTDEGPSAGGSSA</sequence>
<reference evidence="3 5" key="1">
    <citation type="journal article" date="2012" name="Nat. Biotechnol.">
        <title>Reference genome sequence of the model plant Setaria.</title>
        <authorList>
            <person name="Bennetzen J.L."/>
            <person name="Schmutz J."/>
            <person name="Wang H."/>
            <person name="Percifield R."/>
            <person name="Hawkins J."/>
            <person name="Pontaroli A.C."/>
            <person name="Estep M."/>
            <person name="Feng L."/>
            <person name="Vaughn J.N."/>
            <person name="Grimwood J."/>
            <person name="Jenkins J."/>
            <person name="Barry K."/>
            <person name="Lindquist E."/>
            <person name="Hellsten U."/>
            <person name="Deshpande S."/>
            <person name="Wang X."/>
            <person name="Wu X."/>
            <person name="Mitros T."/>
            <person name="Triplett J."/>
            <person name="Yang X."/>
            <person name="Ye C.Y."/>
            <person name="Mauro-Herrera M."/>
            <person name="Wang L."/>
            <person name="Li P."/>
            <person name="Sharma M."/>
            <person name="Sharma R."/>
            <person name="Ronald P.C."/>
            <person name="Panaud O."/>
            <person name="Kellogg E.A."/>
            <person name="Brutnell T.P."/>
            <person name="Doust A.N."/>
            <person name="Tuskan G.A."/>
            <person name="Rokhsar D."/>
            <person name="Devos K.M."/>
        </authorList>
    </citation>
    <scope>NUCLEOTIDE SEQUENCE [LARGE SCALE GENOMIC DNA]</scope>
    <source>
        <strain evidence="5">cv. Yugu1</strain>
        <strain evidence="3">Yugu1</strain>
    </source>
</reference>
<dbReference type="Pfam" id="PF23635">
    <property type="entry name" value="Beta-prop_AT5G49610-like"/>
    <property type="match status" value="1"/>
</dbReference>
<gene>
    <name evidence="4" type="primary">LOC101777793</name>
    <name evidence="3" type="ORF">SETIT_2G009900v2</name>
</gene>
<feature type="domain" description="F-box protein AT5G49610-like beta-propeller" evidence="2">
    <location>
        <begin position="132"/>
        <end position="391"/>
    </location>
</feature>
<evidence type="ECO:0000313" key="3">
    <source>
        <dbReference type="EMBL" id="RCV09219.1"/>
    </source>
</evidence>
<proteinExistence type="predicted"/>
<protein>
    <submittedName>
        <fullName evidence="3 4">Uncharacterized protein</fullName>
    </submittedName>
</protein>
<dbReference type="KEGG" id="sita:101777793"/>
<dbReference type="RefSeq" id="XP_004958854.1">
    <property type="nucleotide sequence ID" value="XM_004958797.3"/>
</dbReference>
<dbReference type="AlphaFoldDB" id="K3ZTT3"/>
<dbReference type="eggNOG" id="ENOG502SKDB">
    <property type="taxonomic scope" value="Eukaryota"/>
</dbReference>
<accession>K3ZTT3</accession>
<dbReference type="OrthoDB" id="686044at2759"/>
<reference evidence="4" key="3">
    <citation type="submission" date="2018-08" db="UniProtKB">
        <authorList>
            <consortium name="EnsemblPlants"/>
        </authorList>
    </citation>
    <scope>IDENTIFICATION</scope>
    <source>
        <strain evidence="4">Yugu1</strain>
    </source>
</reference>
<dbReference type="HOGENOM" id="CLU_017945_2_1_1"/>
<evidence type="ECO:0000313" key="5">
    <source>
        <dbReference type="Proteomes" id="UP000004995"/>
    </source>
</evidence>
<feature type="domain" description="F-box" evidence="1">
    <location>
        <begin position="14"/>
        <end position="53"/>
    </location>
</feature>
<dbReference type="EnsemblPlants" id="KQL22211">
    <property type="protein sequence ID" value="KQL22211"/>
    <property type="gene ID" value="SETIT_030013mg"/>
</dbReference>
<reference evidence="3" key="2">
    <citation type="submission" date="2015-07" db="EMBL/GenBank/DDBJ databases">
        <authorList>
            <person name="Noorani M."/>
        </authorList>
    </citation>
    <scope>NUCLEOTIDE SEQUENCE</scope>
    <source>
        <strain evidence="3">Yugu1</strain>
    </source>
</reference>
<dbReference type="EMBL" id="AGNK02000630">
    <property type="status" value="NOT_ANNOTATED_CDS"/>
    <property type="molecule type" value="Genomic_DNA"/>
</dbReference>
<dbReference type="InterPro" id="IPR056594">
    <property type="entry name" value="AT5G49610-like_b-prop"/>
</dbReference>
<dbReference type="Pfam" id="PF00646">
    <property type="entry name" value="F-box"/>
    <property type="match status" value="1"/>
</dbReference>
<dbReference type="PANTHER" id="PTHR32133:SF297">
    <property type="entry name" value="F-BOX DOMAIN-CONTAINING PROTEIN"/>
    <property type="match status" value="1"/>
</dbReference>
<dbReference type="SUPFAM" id="SSF81383">
    <property type="entry name" value="F-box domain"/>
    <property type="match status" value="1"/>
</dbReference>
<dbReference type="InterPro" id="IPR001810">
    <property type="entry name" value="F-box_dom"/>
</dbReference>
<dbReference type="OMA" id="TCICTYS"/>
<evidence type="ECO:0000313" key="4">
    <source>
        <dbReference type="EnsemblPlants" id="KQL22211"/>
    </source>
</evidence>
<keyword evidence="5" id="KW-1185">Reference proteome</keyword>
<dbReference type="InterPro" id="IPR011047">
    <property type="entry name" value="Quinoprotein_ADH-like_sf"/>
</dbReference>
<organism evidence="3">
    <name type="scientific">Setaria italica</name>
    <name type="common">Foxtail millet</name>
    <name type="synonym">Panicum italicum</name>
    <dbReference type="NCBI Taxonomy" id="4555"/>
    <lineage>
        <taxon>Eukaryota</taxon>
        <taxon>Viridiplantae</taxon>
        <taxon>Streptophyta</taxon>
        <taxon>Embryophyta</taxon>
        <taxon>Tracheophyta</taxon>
        <taxon>Spermatophyta</taxon>
        <taxon>Magnoliopsida</taxon>
        <taxon>Liliopsida</taxon>
        <taxon>Poales</taxon>
        <taxon>Poaceae</taxon>
        <taxon>PACMAD clade</taxon>
        <taxon>Panicoideae</taxon>
        <taxon>Panicodae</taxon>
        <taxon>Paniceae</taxon>
        <taxon>Cenchrinae</taxon>
        <taxon>Setaria</taxon>
    </lineage>
</organism>
<dbReference type="PANTHER" id="PTHR32133">
    <property type="entry name" value="OS07G0120400 PROTEIN"/>
    <property type="match status" value="1"/>
</dbReference>
<dbReference type="SUPFAM" id="SSF50998">
    <property type="entry name" value="Quinoprotein alcohol dehydrogenase-like"/>
    <property type="match status" value="1"/>
</dbReference>
<dbReference type="GeneID" id="101777793"/>